<name>A0A250ISC5_9BACT</name>
<evidence type="ECO:0000313" key="1">
    <source>
        <dbReference type="EMBL" id="ATB34061.1"/>
    </source>
</evidence>
<keyword evidence="2" id="KW-1185">Reference proteome</keyword>
<protein>
    <submittedName>
        <fullName evidence="1">Uncharacterized protein</fullName>
    </submittedName>
</protein>
<dbReference type="KEGG" id="mbd:MEBOL_007562"/>
<sequence>MIRIQFDTKCHIQKLVPHRYDDQPGELFERQGKAWKLIGIIKPEDKPYGFVTAVDGERS</sequence>
<dbReference type="EMBL" id="CP022163">
    <property type="protein sequence ID" value="ATB34061.1"/>
    <property type="molecule type" value="Genomic_DNA"/>
</dbReference>
<accession>A0A250ISC5</accession>
<evidence type="ECO:0000313" key="2">
    <source>
        <dbReference type="Proteomes" id="UP000217289"/>
    </source>
</evidence>
<gene>
    <name evidence="1" type="ORF">MEBOL_007562</name>
</gene>
<dbReference type="Proteomes" id="UP000217289">
    <property type="component" value="Chromosome"/>
</dbReference>
<proteinExistence type="predicted"/>
<reference evidence="1 2" key="1">
    <citation type="submission" date="2017-06" db="EMBL/GenBank/DDBJ databases">
        <authorList>
            <person name="Kim H.J."/>
            <person name="Triplett B.A."/>
        </authorList>
    </citation>
    <scope>NUCLEOTIDE SEQUENCE [LARGE SCALE GENOMIC DNA]</scope>
    <source>
        <strain evidence="1 2">DSM 14713</strain>
    </source>
</reference>
<organism evidence="1 2">
    <name type="scientific">Melittangium boletus DSM 14713</name>
    <dbReference type="NCBI Taxonomy" id="1294270"/>
    <lineage>
        <taxon>Bacteria</taxon>
        <taxon>Pseudomonadati</taxon>
        <taxon>Myxococcota</taxon>
        <taxon>Myxococcia</taxon>
        <taxon>Myxococcales</taxon>
        <taxon>Cystobacterineae</taxon>
        <taxon>Archangiaceae</taxon>
        <taxon>Melittangium</taxon>
    </lineage>
</organism>
<dbReference type="AlphaFoldDB" id="A0A250ISC5"/>